<organism evidence="2">
    <name type="scientific">Siphoviridae sp. ct1yA16</name>
    <dbReference type="NCBI Taxonomy" id="2827767"/>
    <lineage>
        <taxon>Viruses</taxon>
        <taxon>Duplodnaviria</taxon>
        <taxon>Heunggongvirae</taxon>
        <taxon>Uroviricota</taxon>
        <taxon>Caudoviricetes</taxon>
    </lineage>
</organism>
<evidence type="ECO:0000256" key="1">
    <source>
        <dbReference type="SAM" id="MobiDB-lite"/>
    </source>
</evidence>
<evidence type="ECO:0000313" key="2">
    <source>
        <dbReference type="EMBL" id="DAF61759.1"/>
    </source>
</evidence>
<feature type="compositionally biased region" description="Acidic residues" evidence="1">
    <location>
        <begin position="55"/>
        <end position="64"/>
    </location>
</feature>
<protein>
    <submittedName>
        <fullName evidence="2">Uncharacterized protein</fullName>
    </submittedName>
</protein>
<name>A0A8S5TFK1_9CAUD</name>
<accession>A0A8S5TFK1</accession>
<sequence>MRISDLLLKLIEKKYYAEKEQIENKLNIFYAMNKISDEEYSSLVLKAEEVYAEATDTEETDNITEETTANTEEKAEE</sequence>
<dbReference type="EMBL" id="BK032816">
    <property type="protein sequence ID" value="DAF61759.1"/>
    <property type="molecule type" value="Genomic_DNA"/>
</dbReference>
<feature type="region of interest" description="Disordered" evidence="1">
    <location>
        <begin position="54"/>
        <end position="77"/>
    </location>
</feature>
<reference evidence="2" key="1">
    <citation type="journal article" date="2021" name="Proc. Natl. Acad. Sci. U.S.A.">
        <title>A Catalog of Tens of Thousands of Viruses from Human Metagenomes Reveals Hidden Associations with Chronic Diseases.</title>
        <authorList>
            <person name="Tisza M.J."/>
            <person name="Buck C.B."/>
        </authorList>
    </citation>
    <scope>NUCLEOTIDE SEQUENCE</scope>
    <source>
        <strain evidence="2">Ct1yA16</strain>
    </source>
</reference>
<proteinExistence type="predicted"/>